<dbReference type="Proteomes" id="UP001054252">
    <property type="component" value="Unassembled WGS sequence"/>
</dbReference>
<gene>
    <name evidence="1" type="ORF">SLEP1_g48180</name>
</gene>
<keyword evidence="2" id="KW-1185">Reference proteome</keyword>
<dbReference type="AlphaFoldDB" id="A0AAV5LST5"/>
<organism evidence="1 2">
    <name type="scientific">Rubroshorea leprosula</name>
    <dbReference type="NCBI Taxonomy" id="152421"/>
    <lineage>
        <taxon>Eukaryota</taxon>
        <taxon>Viridiplantae</taxon>
        <taxon>Streptophyta</taxon>
        <taxon>Embryophyta</taxon>
        <taxon>Tracheophyta</taxon>
        <taxon>Spermatophyta</taxon>
        <taxon>Magnoliopsida</taxon>
        <taxon>eudicotyledons</taxon>
        <taxon>Gunneridae</taxon>
        <taxon>Pentapetalae</taxon>
        <taxon>rosids</taxon>
        <taxon>malvids</taxon>
        <taxon>Malvales</taxon>
        <taxon>Dipterocarpaceae</taxon>
        <taxon>Rubroshorea</taxon>
    </lineage>
</organism>
<name>A0AAV5LST5_9ROSI</name>
<evidence type="ECO:0000313" key="1">
    <source>
        <dbReference type="EMBL" id="GKV40551.1"/>
    </source>
</evidence>
<dbReference type="EMBL" id="BPVZ01000142">
    <property type="protein sequence ID" value="GKV40551.1"/>
    <property type="molecule type" value="Genomic_DNA"/>
</dbReference>
<proteinExistence type="predicted"/>
<evidence type="ECO:0000313" key="2">
    <source>
        <dbReference type="Proteomes" id="UP001054252"/>
    </source>
</evidence>
<sequence length="36" mass="4218">MLWSRYYDLLSGYGATIKPYIYKDELNVEELLVSSS</sequence>
<accession>A0AAV5LST5</accession>
<comment type="caution">
    <text evidence="1">The sequence shown here is derived from an EMBL/GenBank/DDBJ whole genome shotgun (WGS) entry which is preliminary data.</text>
</comment>
<protein>
    <submittedName>
        <fullName evidence="1">Uncharacterized protein</fullName>
    </submittedName>
</protein>
<reference evidence="1 2" key="1">
    <citation type="journal article" date="2021" name="Commun. Biol.">
        <title>The genome of Shorea leprosula (Dipterocarpaceae) highlights the ecological relevance of drought in aseasonal tropical rainforests.</title>
        <authorList>
            <person name="Ng K.K.S."/>
            <person name="Kobayashi M.J."/>
            <person name="Fawcett J.A."/>
            <person name="Hatakeyama M."/>
            <person name="Paape T."/>
            <person name="Ng C.H."/>
            <person name="Ang C.C."/>
            <person name="Tnah L.H."/>
            <person name="Lee C.T."/>
            <person name="Nishiyama T."/>
            <person name="Sese J."/>
            <person name="O'Brien M.J."/>
            <person name="Copetti D."/>
            <person name="Mohd Noor M.I."/>
            <person name="Ong R.C."/>
            <person name="Putra M."/>
            <person name="Sireger I.Z."/>
            <person name="Indrioko S."/>
            <person name="Kosugi Y."/>
            <person name="Izuno A."/>
            <person name="Isagi Y."/>
            <person name="Lee S.L."/>
            <person name="Shimizu K.K."/>
        </authorList>
    </citation>
    <scope>NUCLEOTIDE SEQUENCE [LARGE SCALE GENOMIC DNA]</scope>
    <source>
        <strain evidence="1">214</strain>
    </source>
</reference>